<evidence type="ECO:0000259" key="10">
    <source>
        <dbReference type="Pfam" id="PF01529"/>
    </source>
</evidence>
<dbReference type="GO" id="GO:0019706">
    <property type="term" value="F:protein-cysteine S-palmitoyltransferase activity"/>
    <property type="evidence" value="ECO:0007669"/>
    <property type="project" value="UniProtKB-EC"/>
</dbReference>
<dbReference type="EMBL" id="CAMXCT030001166">
    <property type="protein sequence ID" value="CAL4774744.1"/>
    <property type="molecule type" value="Genomic_DNA"/>
</dbReference>
<comment type="caution">
    <text evidence="11">The sequence shown here is derived from an EMBL/GenBank/DDBJ whole genome shotgun (WGS) entry which is preliminary data.</text>
</comment>
<evidence type="ECO:0000256" key="9">
    <source>
        <dbReference type="SAM" id="MobiDB-lite"/>
    </source>
</evidence>
<reference evidence="11" key="1">
    <citation type="submission" date="2022-10" db="EMBL/GenBank/DDBJ databases">
        <authorList>
            <person name="Chen Y."/>
            <person name="Dougan E. K."/>
            <person name="Chan C."/>
            <person name="Rhodes N."/>
            <person name="Thang M."/>
        </authorList>
    </citation>
    <scope>NUCLEOTIDE SEQUENCE</scope>
</reference>
<feature type="transmembrane region" description="Helical" evidence="7">
    <location>
        <begin position="593"/>
        <end position="616"/>
    </location>
</feature>
<reference evidence="12 13" key="2">
    <citation type="submission" date="2024-05" db="EMBL/GenBank/DDBJ databases">
        <authorList>
            <person name="Chen Y."/>
            <person name="Shah S."/>
            <person name="Dougan E. K."/>
            <person name="Thang M."/>
            <person name="Chan C."/>
        </authorList>
    </citation>
    <scope>NUCLEOTIDE SEQUENCE [LARGE SCALE GENOMIC DNA]</scope>
</reference>
<dbReference type="SUPFAM" id="SSF90257">
    <property type="entry name" value="Myosin rod fragments"/>
    <property type="match status" value="1"/>
</dbReference>
<evidence type="ECO:0000256" key="5">
    <source>
        <dbReference type="ARBA" id="ARBA00023136"/>
    </source>
</evidence>
<dbReference type="GO" id="GO:0005783">
    <property type="term" value="C:endoplasmic reticulum"/>
    <property type="evidence" value="ECO:0007669"/>
    <property type="project" value="TreeGrafter"/>
</dbReference>
<dbReference type="GO" id="GO:0006612">
    <property type="term" value="P:protein targeting to membrane"/>
    <property type="evidence" value="ECO:0007669"/>
    <property type="project" value="TreeGrafter"/>
</dbReference>
<dbReference type="Proteomes" id="UP001152797">
    <property type="component" value="Unassembled WGS sequence"/>
</dbReference>
<dbReference type="EC" id="2.3.1.225" evidence="7"/>
<feature type="coiled-coil region" evidence="8">
    <location>
        <begin position="126"/>
        <end position="280"/>
    </location>
</feature>
<dbReference type="OrthoDB" id="1924421at2759"/>
<feature type="domain" description="Palmitoyltransferase DHHC" evidence="10">
    <location>
        <begin position="547"/>
        <end position="682"/>
    </location>
</feature>
<gene>
    <name evidence="11" type="ORF">C1SCF055_LOCUS14703</name>
</gene>
<feature type="transmembrane region" description="Helical" evidence="7">
    <location>
        <begin position="493"/>
        <end position="519"/>
    </location>
</feature>
<dbReference type="Gene3D" id="1.20.5.340">
    <property type="match status" value="1"/>
</dbReference>
<evidence type="ECO:0000256" key="3">
    <source>
        <dbReference type="ARBA" id="ARBA00022692"/>
    </source>
</evidence>
<comment type="similarity">
    <text evidence="7">Belongs to the DHHC palmitoyltransferase family.</text>
</comment>
<dbReference type="PANTHER" id="PTHR22883">
    <property type="entry name" value="ZINC FINGER DHHC DOMAIN CONTAINING PROTEIN"/>
    <property type="match status" value="1"/>
</dbReference>
<evidence type="ECO:0000256" key="2">
    <source>
        <dbReference type="ARBA" id="ARBA00022679"/>
    </source>
</evidence>
<dbReference type="InterPro" id="IPR001594">
    <property type="entry name" value="Palmitoyltrfase_DHHC"/>
</dbReference>
<comment type="domain">
    <text evidence="7">The DHHC domain is required for palmitoyltransferase activity.</text>
</comment>
<feature type="compositionally biased region" description="Gly residues" evidence="9">
    <location>
        <begin position="776"/>
        <end position="787"/>
    </location>
</feature>
<dbReference type="PROSITE" id="PS50216">
    <property type="entry name" value="DHHC"/>
    <property type="match status" value="1"/>
</dbReference>
<accession>A0A9P1CA44</accession>
<comment type="subcellular location">
    <subcellularLocation>
        <location evidence="1">Membrane</location>
        <topology evidence="1">Multi-pass membrane protein</topology>
    </subcellularLocation>
</comment>
<evidence type="ECO:0000313" key="12">
    <source>
        <dbReference type="EMBL" id="CAL4774744.1"/>
    </source>
</evidence>
<evidence type="ECO:0000256" key="7">
    <source>
        <dbReference type="RuleBase" id="RU079119"/>
    </source>
</evidence>
<dbReference type="GO" id="GO:0005794">
    <property type="term" value="C:Golgi apparatus"/>
    <property type="evidence" value="ECO:0007669"/>
    <property type="project" value="TreeGrafter"/>
</dbReference>
<keyword evidence="3 7" id="KW-0812">Transmembrane</keyword>
<protein>
    <recommendedName>
        <fullName evidence="7">Palmitoyltransferase</fullName>
        <ecNumber evidence="7">2.3.1.225</ecNumber>
    </recommendedName>
</protein>
<feature type="transmembrane region" description="Helical" evidence="7">
    <location>
        <begin position="469"/>
        <end position="487"/>
    </location>
</feature>
<dbReference type="Pfam" id="PF01529">
    <property type="entry name" value="DHHC"/>
    <property type="match status" value="1"/>
</dbReference>
<name>A0A9P1CA44_9DINO</name>
<evidence type="ECO:0000256" key="8">
    <source>
        <dbReference type="SAM" id="Coils"/>
    </source>
</evidence>
<keyword evidence="4 7" id="KW-1133">Transmembrane helix</keyword>
<feature type="transmembrane region" description="Helical" evidence="7">
    <location>
        <begin position="643"/>
        <end position="667"/>
    </location>
</feature>
<dbReference type="AlphaFoldDB" id="A0A9P1CA44"/>
<keyword evidence="13" id="KW-1185">Reference proteome</keyword>
<keyword evidence="2 7" id="KW-0808">Transferase</keyword>
<keyword evidence="8" id="KW-0175">Coiled coil</keyword>
<dbReference type="GO" id="GO:0016020">
    <property type="term" value="C:membrane"/>
    <property type="evidence" value="ECO:0007669"/>
    <property type="project" value="UniProtKB-SubCell"/>
</dbReference>
<dbReference type="InterPro" id="IPR039859">
    <property type="entry name" value="PFA4/ZDH16/20/ERF2-like"/>
</dbReference>
<feature type="compositionally biased region" description="Polar residues" evidence="9">
    <location>
        <begin position="754"/>
        <end position="768"/>
    </location>
</feature>
<comment type="catalytic activity">
    <reaction evidence="7">
        <text>L-cysteinyl-[protein] + hexadecanoyl-CoA = S-hexadecanoyl-L-cysteinyl-[protein] + CoA</text>
        <dbReference type="Rhea" id="RHEA:36683"/>
        <dbReference type="Rhea" id="RHEA-COMP:10131"/>
        <dbReference type="Rhea" id="RHEA-COMP:11032"/>
        <dbReference type="ChEBI" id="CHEBI:29950"/>
        <dbReference type="ChEBI" id="CHEBI:57287"/>
        <dbReference type="ChEBI" id="CHEBI:57379"/>
        <dbReference type="ChEBI" id="CHEBI:74151"/>
        <dbReference type="EC" id="2.3.1.225"/>
    </reaction>
</comment>
<sequence>MKYASTTRLVGPVASHAAALRVVSVGTGAAMRIRTPWFEVRIVFTNLSASACQEMGVEEGTFAKDQSRDVLKRLGGALSVEGPGSPLTATISLPLTVESNESEEAPTPGALSQTAEEPCGLTPASLKHLKRQRDVLSEEKARLQSEFIEVVKQLKELKQQLPQLKQQVEEALEEKQRLETKLADMEKRAEEAEKKNQELEAMVLQRDAEIDRLKKALAEQRQLTEEVCQAAARKNEEMEKEKQKALQELRDMVERVKAENEQLRREQLAQAQQHEEMKRNVVVAMAAAEKAMQMHQQHSTQLEVLRAAKLAEAINQKVELHIAVPKVTLTYNNAPPLLISVAAALGEDRLHNFLDKEVFSHFDPLWVRLDGLDHAPDGSSKKAYSSRMLDRLTQAVKTFLARSQGESEGTEKDGGQGCIGGHNVRRPPHPCASAMIIHFRTDNARSIQALKAPRSIVEQHRRPISPLQLCLIVVICLDSVVFGLFHVPMLEEMLWQILVTTIFGLTVVLMISAGVHVAITDPSHPDVPWKNGKLTEAGSFDAVGSNSLVCWTCRVRQEWRTEHCNTCNRCVSKFDHHCIWLNNCVGQRNYHSFWIAMVSATMMLATFILTGLFQLVKLCSMSEADTKDFLDEAFEFPVVKDSVMIVMSIVQIVNLPLLLLVGTLLIFHICIVRRDLTTLEYILAHISYDRAMEAESDAPTLQDGSRFSPLPRCVDWVVYRPRRSKKLKVVPQPAEAAEAAEVAKDQFEDGVKTSVPSQAATDSESVTRAQASPGGQAAGGGDSDILA</sequence>
<keyword evidence="6 7" id="KW-0012">Acyltransferase</keyword>
<evidence type="ECO:0000313" key="11">
    <source>
        <dbReference type="EMBL" id="CAI3987432.1"/>
    </source>
</evidence>
<evidence type="ECO:0000256" key="1">
    <source>
        <dbReference type="ARBA" id="ARBA00004141"/>
    </source>
</evidence>
<evidence type="ECO:0000256" key="4">
    <source>
        <dbReference type="ARBA" id="ARBA00022989"/>
    </source>
</evidence>
<evidence type="ECO:0000256" key="6">
    <source>
        <dbReference type="ARBA" id="ARBA00023315"/>
    </source>
</evidence>
<keyword evidence="5 7" id="KW-0472">Membrane</keyword>
<proteinExistence type="inferred from homology"/>
<dbReference type="EMBL" id="CAMXCT010001166">
    <property type="protein sequence ID" value="CAI3987432.1"/>
    <property type="molecule type" value="Genomic_DNA"/>
</dbReference>
<feature type="region of interest" description="Disordered" evidence="9">
    <location>
        <begin position="746"/>
        <end position="787"/>
    </location>
</feature>
<organism evidence="11">
    <name type="scientific">Cladocopium goreaui</name>
    <dbReference type="NCBI Taxonomy" id="2562237"/>
    <lineage>
        <taxon>Eukaryota</taxon>
        <taxon>Sar</taxon>
        <taxon>Alveolata</taxon>
        <taxon>Dinophyceae</taxon>
        <taxon>Suessiales</taxon>
        <taxon>Symbiodiniaceae</taxon>
        <taxon>Cladocopium</taxon>
    </lineage>
</organism>
<evidence type="ECO:0000313" key="13">
    <source>
        <dbReference type="Proteomes" id="UP001152797"/>
    </source>
</evidence>
<dbReference type="EMBL" id="CAMXCT020001166">
    <property type="protein sequence ID" value="CAL1140807.1"/>
    <property type="molecule type" value="Genomic_DNA"/>
</dbReference>